<evidence type="ECO:0000313" key="4">
    <source>
        <dbReference type="Proteomes" id="UP000215902"/>
    </source>
</evidence>
<feature type="compositionally biased region" description="Low complexity" evidence="1">
    <location>
        <begin position="1"/>
        <end position="19"/>
    </location>
</feature>
<reference evidence="3 4" key="1">
    <citation type="submission" date="2017-06" db="EMBL/GenBank/DDBJ databases">
        <title>A platform for efficient transgenesis in Macrostomum lignano, a flatworm model organism for stem cell research.</title>
        <authorList>
            <person name="Berezikov E."/>
        </authorList>
    </citation>
    <scope>NUCLEOTIDE SEQUENCE [LARGE SCALE GENOMIC DNA]</scope>
    <source>
        <strain evidence="3">DV1</strain>
        <tissue evidence="3">Whole organism</tissue>
    </source>
</reference>
<dbReference type="OrthoDB" id="6129187at2759"/>
<evidence type="ECO:0000259" key="2">
    <source>
        <dbReference type="Pfam" id="PF24234"/>
    </source>
</evidence>
<evidence type="ECO:0000256" key="1">
    <source>
        <dbReference type="SAM" id="MobiDB-lite"/>
    </source>
</evidence>
<gene>
    <name evidence="3" type="ORF">BOX15_Mlig002547g1</name>
</gene>
<dbReference type="Pfam" id="PF24234">
    <property type="entry name" value="KH_BICC1_1st"/>
    <property type="match status" value="1"/>
</dbReference>
<evidence type="ECO:0000313" key="3">
    <source>
        <dbReference type="EMBL" id="PAA86262.1"/>
    </source>
</evidence>
<dbReference type="InterPro" id="IPR047549">
    <property type="entry name" value="BICC1_KH-I_rpt1"/>
</dbReference>
<dbReference type="AlphaFoldDB" id="A0A267GLT1"/>
<comment type="caution">
    <text evidence="3">The sequence shown here is derived from an EMBL/GenBank/DDBJ whole genome shotgun (WGS) entry which is preliminary data.</text>
</comment>
<feature type="domain" description="BICC1 first type I KH" evidence="2">
    <location>
        <begin position="36"/>
        <end position="102"/>
    </location>
</feature>
<name>A0A267GLT1_9PLAT</name>
<accession>A0A267GLT1</accession>
<proteinExistence type="predicted"/>
<organism evidence="3 4">
    <name type="scientific">Macrostomum lignano</name>
    <dbReference type="NCBI Taxonomy" id="282301"/>
    <lineage>
        <taxon>Eukaryota</taxon>
        <taxon>Metazoa</taxon>
        <taxon>Spiralia</taxon>
        <taxon>Lophotrochozoa</taxon>
        <taxon>Platyhelminthes</taxon>
        <taxon>Rhabditophora</taxon>
        <taxon>Macrostomorpha</taxon>
        <taxon>Macrostomida</taxon>
        <taxon>Macrostomidae</taxon>
        <taxon>Macrostomum</taxon>
    </lineage>
</organism>
<sequence>MSTTADDTSSSSGGSSSDSFPGRHHGCIITADRVEERFRVDRRKLESLMLTSAGPTSAQEPLKLPGVCPLERFFNDIELRTGARIAWPSKLKVGAKSKRDPQTSASLAAVTGNSPAGKRNKFATSGTSAALAPHFLFFCFNKNFLALKQKLIFIFIS</sequence>
<protein>
    <recommendedName>
        <fullName evidence="2">BICC1 first type I KH domain-containing protein</fullName>
    </recommendedName>
</protein>
<dbReference type="Proteomes" id="UP000215902">
    <property type="component" value="Unassembled WGS sequence"/>
</dbReference>
<feature type="region of interest" description="Disordered" evidence="1">
    <location>
        <begin position="1"/>
        <end position="25"/>
    </location>
</feature>
<keyword evidence="4" id="KW-1185">Reference proteome</keyword>
<dbReference type="EMBL" id="NIVC01000288">
    <property type="protein sequence ID" value="PAA86262.1"/>
    <property type="molecule type" value="Genomic_DNA"/>
</dbReference>
<dbReference type="STRING" id="282301.A0A267GLT1"/>